<gene>
    <name evidence="2" type="ORF">ABID43_003869</name>
</gene>
<evidence type="ECO:0008006" key="4">
    <source>
        <dbReference type="Google" id="ProtNLM"/>
    </source>
</evidence>
<evidence type="ECO:0000256" key="1">
    <source>
        <dbReference type="SAM" id="SignalP"/>
    </source>
</evidence>
<keyword evidence="3" id="KW-1185">Reference proteome</keyword>
<evidence type="ECO:0000313" key="3">
    <source>
        <dbReference type="Proteomes" id="UP001549145"/>
    </source>
</evidence>
<feature type="chain" id="PRO_5046907973" description="Secreted protein" evidence="1">
    <location>
        <begin position="21"/>
        <end position="94"/>
    </location>
</feature>
<protein>
    <recommendedName>
        <fullName evidence="4">Secreted protein</fullName>
    </recommendedName>
</protein>
<reference evidence="2 3" key="1">
    <citation type="submission" date="2024-06" db="EMBL/GenBank/DDBJ databases">
        <title>Genomic Encyclopedia of Type Strains, Phase IV (KMG-IV): sequencing the most valuable type-strain genomes for metagenomic binning, comparative biology and taxonomic classification.</title>
        <authorList>
            <person name="Goeker M."/>
        </authorList>
    </citation>
    <scope>NUCLEOTIDE SEQUENCE [LARGE SCALE GENOMIC DNA]</scope>
    <source>
        <strain evidence="2 3">DSM 21331</strain>
    </source>
</reference>
<dbReference type="Proteomes" id="UP001549145">
    <property type="component" value="Unassembled WGS sequence"/>
</dbReference>
<evidence type="ECO:0000313" key="2">
    <source>
        <dbReference type="EMBL" id="MET3694310.1"/>
    </source>
</evidence>
<dbReference type="EMBL" id="JBEPMM010000013">
    <property type="protein sequence ID" value="MET3694310.1"/>
    <property type="molecule type" value="Genomic_DNA"/>
</dbReference>
<organism evidence="2 3">
    <name type="scientific">Methylobacterium goesingense</name>
    <dbReference type="NCBI Taxonomy" id="243690"/>
    <lineage>
        <taxon>Bacteria</taxon>
        <taxon>Pseudomonadati</taxon>
        <taxon>Pseudomonadota</taxon>
        <taxon>Alphaproteobacteria</taxon>
        <taxon>Hyphomicrobiales</taxon>
        <taxon>Methylobacteriaceae</taxon>
        <taxon>Methylobacterium</taxon>
    </lineage>
</organism>
<proteinExistence type="predicted"/>
<feature type="signal peptide" evidence="1">
    <location>
        <begin position="1"/>
        <end position="20"/>
    </location>
</feature>
<sequence length="94" mass="9982">MRTRIPVILSAMLVMTAARAEAPAVIACDTLVSLRVLMAAGGHDAMESALPRHRSCRTISRDRIGAPEHRAMVGGAPFECLAVAGEKDCAWVVP</sequence>
<name>A0ABV2LBW3_9HYPH</name>
<accession>A0ABV2LBW3</accession>
<comment type="caution">
    <text evidence="2">The sequence shown here is derived from an EMBL/GenBank/DDBJ whole genome shotgun (WGS) entry which is preliminary data.</text>
</comment>
<keyword evidence="1" id="KW-0732">Signal</keyword>